<comment type="caution">
    <text evidence="1">The sequence shown here is derived from an EMBL/GenBank/DDBJ whole genome shotgun (WGS) entry which is preliminary data.</text>
</comment>
<organism evidence="1 2">
    <name type="scientific">Falsiroseomonas tokyonensis</name>
    <dbReference type="NCBI Taxonomy" id="430521"/>
    <lineage>
        <taxon>Bacteria</taxon>
        <taxon>Pseudomonadati</taxon>
        <taxon>Pseudomonadota</taxon>
        <taxon>Alphaproteobacteria</taxon>
        <taxon>Acetobacterales</taxon>
        <taxon>Roseomonadaceae</taxon>
        <taxon>Falsiroseomonas</taxon>
    </lineage>
</organism>
<dbReference type="PANTHER" id="PTHR35530:SF2">
    <property type="entry name" value="BSL4019 PROTEIN"/>
    <property type="match status" value="1"/>
</dbReference>
<protein>
    <submittedName>
        <fullName evidence="1">Tautomerase family protein</fullName>
    </submittedName>
</protein>
<dbReference type="PANTHER" id="PTHR35530">
    <property type="entry name" value="TAUTOMERASE-RELATED"/>
    <property type="match status" value="1"/>
</dbReference>
<evidence type="ECO:0000313" key="2">
    <source>
        <dbReference type="Proteomes" id="UP001595420"/>
    </source>
</evidence>
<keyword evidence="2" id="KW-1185">Reference proteome</keyword>
<dbReference type="EMBL" id="JBHRSB010000002">
    <property type="protein sequence ID" value="MFC2999936.1"/>
    <property type="molecule type" value="Genomic_DNA"/>
</dbReference>
<reference evidence="2" key="1">
    <citation type="journal article" date="2019" name="Int. J. Syst. Evol. Microbiol.">
        <title>The Global Catalogue of Microorganisms (GCM) 10K type strain sequencing project: providing services to taxonomists for standard genome sequencing and annotation.</title>
        <authorList>
            <consortium name="The Broad Institute Genomics Platform"/>
            <consortium name="The Broad Institute Genome Sequencing Center for Infectious Disease"/>
            <person name="Wu L."/>
            <person name="Ma J."/>
        </authorList>
    </citation>
    <scope>NUCLEOTIDE SEQUENCE [LARGE SCALE GENOMIC DNA]</scope>
    <source>
        <strain evidence="2">CGMCC 1.16855</strain>
    </source>
</reference>
<name>A0ABV7BQI7_9PROT</name>
<gene>
    <name evidence="1" type="ORF">ACFOD3_08525</name>
</gene>
<sequence>MPFVHIRTMGRPLAPAEITELQLGATRLMAEVLGKKAVLTAVAIEQLPPGAWSVNGAPVALAAHLEATVTAGTNSAPQKAAFVAAGQALLRRVLGPALAEVTYVVLREVPAESWGWNGLTQAARAA</sequence>
<accession>A0ABV7BQI7</accession>
<dbReference type="RefSeq" id="WP_216836009.1">
    <property type="nucleotide sequence ID" value="NZ_JAFNJS010000002.1"/>
</dbReference>
<evidence type="ECO:0000313" key="1">
    <source>
        <dbReference type="EMBL" id="MFC2999936.1"/>
    </source>
</evidence>
<proteinExistence type="predicted"/>
<dbReference type="Proteomes" id="UP001595420">
    <property type="component" value="Unassembled WGS sequence"/>
</dbReference>